<comment type="subcellular location">
    <subcellularLocation>
        <location evidence="2">Cytoplasm</location>
        <location evidence="2">Cytoskeleton</location>
        <location evidence="2">Flagellum axoneme</location>
    </subcellularLocation>
</comment>
<keyword evidence="9" id="KW-0966">Cell projection</keyword>
<reference evidence="13" key="1">
    <citation type="submission" date="2021-04" db="EMBL/GenBank/DDBJ databases">
        <authorList>
            <consortium name="Wellcome Sanger Institute Data Sharing"/>
        </authorList>
    </citation>
    <scope>NUCLEOTIDE SEQUENCE [LARGE SCALE GENOMIC DNA]</scope>
</reference>
<evidence type="ECO:0000256" key="10">
    <source>
        <dbReference type="ARBA" id="ARBA00044754"/>
    </source>
</evidence>
<dbReference type="InterPro" id="IPR033585">
    <property type="entry name" value="DRC12-like"/>
</dbReference>
<evidence type="ECO:0000256" key="4">
    <source>
        <dbReference type="ARBA" id="ARBA00022490"/>
    </source>
</evidence>
<name>A0A665VBZ3_ECHNA</name>
<evidence type="ECO:0000256" key="12">
    <source>
        <dbReference type="SAM" id="Coils"/>
    </source>
</evidence>
<evidence type="ECO:0000256" key="2">
    <source>
        <dbReference type="ARBA" id="ARBA00004611"/>
    </source>
</evidence>
<evidence type="ECO:0000256" key="1">
    <source>
        <dbReference type="ARBA" id="ARBA00003029"/>
    </source>
</evidence>
<reference evidence="13" key="2">
    <citation type="submission" date="2025-08" db="UniProtKB">
        <authorList>
            <consortium name="Ensembl"/>
        </authorList>
    </citation>
    <scope>IDENTIFICATION</scope>
</reference>
<keyword evidence="4" id="KW-0963">Cytoplasm</keyword>
<evidence type="ECO:0000256" key="7">
    <source>
        <dbReference type="ARBA" id="ARBA00023069"/>
    </source>
</evidence>
<dbReference type="PANTHER" id="PTHR28656:SF1">
    <property type="entry name" value="COILED-COIL DOMAIN-CONTAINING PROTEIN 153"/>
    <property type="match status" value="1"/>
</dbReference>
<evidence type="ECO:0000256" key="3">
    <source>
        <dbReference type="ARBA" id="ARBA00011248"/>
    </source>
</evidence>
<organism evidence="13 14">
    <name type="scientific">Echeneis naucrates</name>
    <name type="common">Live sharksucker</name>
    <dbReference type="NCBI Taxonomy" id="173247"/>
    <lineage>
        <taxon>Eukaryota</taxon>
        <taxon>Metazoa</taxon>
        <taxon>Chordata</taxon>
        <taxon>Craniata</taxon>
        <taxon>Vertebrata</taxon>
        <taxon>Euteleostomi</taxon>
        <taxon>Actinopterygii</taxon>
        <taxon>Neopterygii</taxon>
        <taxon>Teleostei</taxon>
        <taxon>Neoteleostei</taxon>
        <taxon>Acanthomorphata</taxon>
        <taxon>Carangaria</taxon>
        <taxon>Carangiformes</taxon>
        <taxon>Echeneidae</taxon>
        <taxon>Echeneis</taxon>
    </lineage>
</organism>
<evidence type="ECO:0000256" key="8">
    <source>
        <dbReference type="ARBA" id="ARBA00023212"/>
    </source>
</evidence>
<keyword evidence="14" id="KW-1185">Reference proteome</keyword>
<comment type="similarity">
    <text evidence="10">Belongs to the DRC12 family.</text>
</comment>
<reference evidence="13" key="3">
    <citation type="submission" date="2025-09" db="UniProtKB">
        <authorList>
            <consortium name="Ensembl"/>
        </authorList>
    </citation>
    <scope>IDENTIFICATION</scope>
</reference>
<evidence type="ECO:0000256" key="9">
    <source>
        <dbReference type="ARBA" id="ARBA00023273"/>
    </source>
</evidence>
<feature type="coiled-coil region" evidence="12">
    <location>
        <begin position="14"/>
        <end position="69"/>
    </location>
</feature>
<keyword evidence="7" id="KW-0969">Cilium</keyword>
<dbReference type="Proteomes" id="UP000472264">
    <property type="component" value="Chromosome 13"/>
</dbReference>
<dbReference type="OMA" id="WKDESAT"/>
<evidence type="ECO:0000256" key="11">
    <source>
        <dbReference type="ARBA" id="ARBA00044800"/>
    </source>
</evidence>
<keyword evidence="8" id="KW-0206">Cytoskeleton</keyword>
<dbReference type="AlphaFoldDB" id="A0A665VBZ3"/>
<evidence type="ECO:0000313" key="14">
    <source>
        <dbReference type="Proteomes" id="UP000472264"/>
    </source>
</evidence>
<keyword evidence="6 12" id="KW-0175">Coiled coil</keyword>
<accession>A0A665VBZ3</accession>
<gene>
    <name evidence="13" type="primary">drc12</name>
</gene>
<dbReference type="InParanoid" id="A0A665VBZ3"/>
<dbReference type="FunCoup" id="A0A665VBZ3">
    <property type="interactions" value="3"/>
</dbReference>
<sequence>SPTLSTQMSFSALSHEYKTMKMELTKKVKRLEKEVSLLNEELALCQEELKKEKREREKMEQDNDAAITDLLRKVDSMSTHYEKVLHDTLDSLTSQLSVAQQRWENKNTSFYQNYEELLSEFGLNAQDI</sequence>
<comment type="function">
    <text evidence="1">Component of the nexin-dynein regulatory complex (N-DRC), a key regulator of ciliary/flagellar motility which maintains the alignment and integrity of the distal axoneme and regulates microtubule sliding in motile axonemes.</text>
</comment>
<evidence type="ECO:0000313" key="13">
    <source>
        <dbReference type="Ensembl" id="ENSENLP00000029244.1"/>
    </source>
</evidence>
<evidence type="ECO:0000256" key="6">
    <source>
        <dbReference type="ARBA" id="ARBA00023054"/>
    </source>
</evidence>
<keyword evidence="5" id="KW-0282">Flagellum</keyword>
<comment type="subunit">
    <text evidence="3">Component of the nexin-dynein regulatory complex (N-DRC).</text>
</comment>
<proteinExistence type="inferred from homology"/>
<dbReference type="PANTHER" id="PTHR28656">
    <property type="entry name" value="COILED-COIL DOMAIN-CONTAINING PROTEIN 153"/>
    <property type="match status" value="1"/>
</dbReference>
<evidence type="ECO:0000256" key="5">
    <source>
        <dbReference type="ARBA" id="ARBA00022846"/>
    </source>
</evidence>
<dbReference type="Ensembl" id="ENSENLT00000030114.1">
    <property type="protein sequence ID" value="ENSENLP00000029244.1"/>
    <property type="gene ID" value="ENSENLG00000013048.1"/>
</dbReference>
<protein>
    <recommendedName>
        <fullName evidence="11">Dynein regulatory complex protein 12</fullName>
    </recommendedName>
</protein>